<reference evidence="2 3" key="1">
    <citation type="submission" date="2020-06" db="EMBL/GenBank/DDBJ databases">
        <authorList>
            <person name="Criscuolo A."/>
        </authorList>
    </citation>
    <scope>NUCLEOTIDE SEQUENCE [LARGE SCALE GENOMIC DNA]</scope>
    <source>
        <strain evidence="3">CIP 111411</strain>
    </source>
</reference>
<comment type="caution">
    <text evidence="2">The sequence shown here is derived from an EMBL/GenBank/DDBJ whole genome shotgun (WGS) entry which is preliminary data.</text>
</comment>
<feature type="transmembrane region" description="Helical" evidence="1">
    <location>
        <begin position="15"/>
        <end position="32"/>
    </location>
</feature>
<dbReference type="EMBL" id="CAIJDP010000079">
    <property type="protein sequence ID" value="CAD0006567.1"/>
    <property type="molecule type" value="Genomic_DNA"/>
</dbReference>
<keyword evidence="1" id="KW-0812">Transmembrane</keyword>
<protein>
    <submittedName>
        <fullName evidence="2">Uncharacterized protein</fullName>
    </submittedName>
</protein>
<keyword evidence="1" id="KW-0472">Membrane</keyword>
<proteinExistence type="predicted"/>
<dbReference type="AlphaFoldDB" id="A0A6V6Z451"/>
<gene>
    <name evidence="2" type="ORF">FLAT13_03350</name>
</gene>
<evidence type="ECO:0000256" key="1">
    <source>
        <dbReference type="SAM" id="Phobius"/>
    </source>
</evidence>
<sequence length="35" mass="4134">MLEKIKTFYSEHKKVVNIVLIGLGAFLAYYLFKKK</sequence>
<dbReference type="Proteomes" id="UP000530060">
    <property type="component" value="Unassembled WGS sequence"/>
</dbReference>
<keyword evidence="1" id="KW-1133">Transmembrane helix</keyword>
<keyword evidence="3" id="KW-1185">Reference proteome</keyword>
<evidence type="ECO:0000313" key="3">
    <source>
        <dbReference type="Proteomes" id="UP000530060"/>
    </source>
</evidence>
<evidence type="ECO:0000313" key="2">
    <source>
        <dbReference type="EMBL" id="CAD0006567.1"/>
    </source>
</evidence>
<organism evidence="2 3">
    <name type="scientific">Flavobacterium salmonis</name>
    <dbReference type="NCBI Taxonomy" id="2654844"/>
    <lineage>
        <taxon>Bacteria</taxon>
        <taxon>Pseudomonadati</taxon>
        <taxon>Bacteroidota</taxon>
        <taxon>Flavobacteriia</taxon>
        <taxon>Flavobacteriales</taxon>
        <taxon>Flavobacteriaceae</taxon>
        <taxon>Flavobacterium</taxon>
    </lineage>
</organism>
<accession>A0A6V6Z451</accession>
<name>A0A6V6Z451_9FLAO</name>